<evidence type="ECO:0000256" key="1">
    <source>
        <dbReference type="SAM" id="MobiDB-lite"/>
    </source>
</evidence>
<comment type="caution">
    <text evidence="2">The sequence shown here is derived from an EMBL/GenBank/DDBJ whole genome shotgun (WGS) entry which is preliminary data.</text>
</comment>
<name>A0A438FTS9_VITVI</name>
<protein>
    <submittedName>
        <fullName evidence="2">Uncharacterized protein</fullName>
    </submittedName>
</protein>
<sequence>MRDYNRGGCFLRLGLWIWRERGLASLSPKEEEQRVVGPQWWKHTVLGLCRQRDEKSEGRRATVEAKHGEDICGSDQHGEGKGESNSKGRGHKGGKAEQASKLGSISVGGIFLRLEKWRPETRCLRKGRTTVKLGCGCGHELLVKRNGEALPNAVEVWVEELCYSVTLWWEVRPVMKVTTTGKRGKASQWERSGSRQITDLTWSDDGLPGGPHVSVGWLCWAKQSPLGELRLLNPLGFLLGRLILRFGSPLSGQVYGDSSRAGLDKPKPIFISYA</sequence>
<dbReference type="AlphaFoldDB" id="A0A438FTS9"/>
<dbReference type="Proteomes" id="UP000288805">
    <property type="component" value="Unassembled WGS sequence"/>
</dbReference>
<dbReference type="EMBL" id="QGNW01000743">
    <property type="protein sequence ID" value="RVW63344.1"/>
    <property type="molecule type" value="Genomic_DNA"/>
</dbReference>
<evidence type="ECO:0000313" key="2">
    <source>
        <dbReference type="EMBL" id="RVW63344.1"/>
    </source>
</evidence>
<accession>A0A438FTS9</accession>
<reference evidence="2 3" key="1">
    <citation type="journal article" date="2018" name="PLoS Genet.">
        <title>Population sequencing reveals clonal diversity and ancestral inbreeding in the grapevine cultivar Chardonnay.</title>
        <authorList>
            <person name="Roach M.J."/>
            <person name="Johnson D.L."/>
            <person name="Bohlmann J."/>
            <person name="van Vuuren H.J."/>
            <person name="Jones S.J."/>
            <person name="Pretorius I.S."/>
            <person name="Schmidt S.A."/>
            <person name="Borneman A.R."/>
        </authorList>
    </citation>
    <scope>NUCLEOTIDE SEQUENCE [LARGE SCALE GENOMIC DNA]</scope>
    <source>
        <strain evidence="3">cv. Chardonnay</strain>
        <tissue evidence="2">Leaf</tissue>
    </source>
</reference>
<organism evidence="2 3">
    <name type="scientific">Vitis vinifera</name>
    <name type="common">Grape</name>
    <dbReference type="NCBI Taxonomy" id="29760"/>
    <lineage>
        <taxon>Eukaryota</taxon>
        <taxon>Viridiplantae</taxon>
        <taxon>Streptophyta</taxon>
        <taxon>Embryophyta</taxon>
        <taxon>Tracheophyta</taxon>
        <taxon>Spermatophyta</taxon>
        <taxon>Magnoliopsida</taxon>
        <taxon>eudicotyledons</taxon>
        <taxon>Gunneridae</taxon>
        <taxon>Pentapetalae</taxon>
        <taxon>rosids</taxon>
        <taxon>Vitales</taxon>
        <taxon>Vitaceae</taxon>
        <taxon>Viteae</taxon>
        <taxon>Vitis</taxon>
    </lineage>
</organism>
<feature type="region of interest" description="Disordered" evidence="1">
    <location>
        <begin position="57"/>
        <end position="99"/>
    </location>
</feature>
<feature type="compositionally biased region" description="Basic and acidic residues" evidence="1">
    <location>
        <begin position="57"/>
        <end position="86"/>
    </location>
</feature>
<gene>
    <name evidence="2" type="ORF">CK203_058269</name>
</gene>
<evidence type="ECO:0000313" key="3">
    <source>
        <dbReference type="Proteomes" id="UP000288805"/>
    </source>
</evidence>
<proteinExistence type="predicted"/>